<sequence length="76" mass="8675">MKSKGTDQYVDIDDDDDEELELKNTVPLTYKMPKVAKYDGIGDPTMSVNLRDLEATVQKNDETFADCMARWRAKVT</sequence>
<gene>
    <name evidence="1" type="ORF">JCGZ_10858</name>
</gene>
<name>A0A067KT61_JATCU</name>
<proteinExistence type="predicted"/>
<organism evidence="1 2">
    <name type="scientific">Jatropha curcas</name>
    <name type="common">Barbados nut</name>
    <dbReference type="NCBI Taxonomy" id="180498"/>
    <lineage>
        <taxon>Eukaryota</taxon>
        <taxon>Viridiplantae</taxon>
        <taxon>Streptophyta</taxon>
        <taxon>Embryophyta</taxon>
        <taxon>Tracheophyta</taxon>
        <taxon>Spermatophyta</taxon>
        <taxon>Magnoliopsida</taxon>
        <taxon>eudicotyledons</taxon>
        <taxon>Gunneridae</taxon>
        <taxon>Pentapetalae</taxon>
        <taxon>rosids</taxon>
        <taxon>fabids</taxon>
        <taxon>Malpighiales</taxon>
        <taxon>Euphorbiaceae</taxon>
        <taxon>Crotonoideae</taxon>
        <taxon>Jatropheae</taxon>
        <taxon>Jatropha</taxon>
    </lineage>
</organism>
<reference evidence="1 2" key="1">
    <citation type="journal article" date="2014" name="PLoS ONE">
        <title>Global Analysis of Gene Expression Profiles in Physic Nut (Jatropha curcas L.) Seedlings Exposed to Salt Stress.</title>
        <authorList>
            <person name="Zhang L."/>
            <person name="Zhang C."/>
            <person name="Wu P."/>
            <person name="Chen Y."/>
            <person name="Li M."/>
            <person name="Jiang H."/>
            <person name="Wu G."/>
        </authorList>
    </citation>
    <scope>NUCLEOTIDE SEQUENCE [LARGE SCALE GENOMIC DNA]</scope>
    <source>
        <strain evidence="2">cv. GZQX0401</strain>
        <tissue evidence="1">Young leaves</tissue>
    </source>
</reference>
<dbReference type="AlphaFoldDB" id="A0A067KT61"/>
<accession>A0A067KT61</accession>
<protein>
    <submittedName>
        <fullName evidence="1">Uncharacterized protein</fullName>
    </submittedName>
</protein>
<evidence type="ECO:0000313" key="1">
    <source>
        <dbReference type="EMBL" id="KDP35465.1"/>
    </source>
</evidence>
<keyword evidence="2" id="KW-1185">Reference proteome</keyword>
<dbReference type="Proteomes" id="UP000027138">
    <property type="component" value="Unassembled WGS sequence"/>
</dbReference>
<dbReference type="EMBL" id="KK914486">
    <property type="protein sequence ID" value="KDP35465.1"/>
    <property type="molecule type" value="Genomic_DNA"/>
</dbReference>
<evidence type="ECO:0000313" key="2">
    <source>
        <dbReference type="Proteomes" id="UP000027138"/>
    </source>
</evidence>